<keyword evidence="7" id="KW-1185">Reference proteome</keyword>
<keyword evidence="2 5" id="KW-0812">Transmembrane</keyword>
<comment type="caution">
    <text evidence="6">The sequence shown here is derived from an EMBL/GenBank/DDBJ whole genome shotgun (WGS) entry which is preliminary data.</text>
</comment>
<feature type="transmembrane region" description="Helical" evidence="5">
    <location>
        <begin position="190"/>
        <end position="209"/>
    </location>
</feature>
<keyword evidence="4 5" id="KW-0472">Membrane</keyword>
<accession>A0ABV7FVM7</accession>
<keyword evidence="3 5" id="KW-1133">Transmembrane helix</keyword>
<proteinExistence type="inferred from homology"/>
<gene>
    <name evidence="6" type="ORF">ACFOD4_05140</name>
</gene>
<comment type="subcellular location">
    <subcellularLocation>
        <location evidence="5">Cell membrane</location>
        <topology evidence="5">Multi-pass membrane protein</topology>
    </subcellularLocation>
    <subcellularLocation>
        <location evidence="1">Membrane</location>
        <topology evidence="1">Multi-pass membrane protein</topology>
    </subcellularLocation>
</comment>
<dbReference type="Proteomes" id="UP001595593">
    <property type="component" value="Unassembled WGS sequence"/>
</dbReference>
<protein>
    <recommendedName>
        <fullName evidence="5">Probable membrane transporter protein</fullName>
    </recommendedName>
</protein>
<dbReference type="InterPro" id="IPR002781">
    <property type="entry name" value="TM_pro_TauE-like"/>
</dbReference>
<keyword evidence="5" id="KW-1003">Cell membrane</keyword>
<evidence type="ECO:0000256" key="3">
    <source>
        <dbReference type="ARBA" id="ARBA00022989"/>
    </source>
</evidence>
<organism evidence="6 7">
    <name type="scientific">Teichococcus globiformis</name>
    <dbReference type="NCBI Taxonomy" id="2307229"/>
    <lineage>
        <taxon>Bacteria</taxon>
        <taxon>Pseudomonadati</taxon>
        <taxon>Pseudomonadota</taxon>
        <taxon>Alphaproteobacteria</taxon>
        <taxon>Acetobacterales</taxon>
        <taxon>Roseomonadaceae</taxon>
        <taxon>Roseomonas</taxon>
    </lineage>
</organism>
<feature type="transmembrane region" description="Helical" evidence="5">
    <location>
        <begin position="229"/>
        <end position="246"/>
    </location>
</feature>
<sequence length="249" mass="26682">MSPIMIIALGVLMTATAFLSGIFGMAGGLILIGVLLALMPLPTAMALHAITQMASNGWRALLWRKHIIWSQLWAYAVGCFVALGIWSILFFVPDKPVALICLGATPFLARLLPPHWRPDPTRAPHGLLYGLICMSLMLLTGVTGPLLDTFFLGAKTSDRRGIVATKATAQVLGHGLKLAYFGGLAAGADAIDPVLIAVAIAASMAGTTLARRVLETLTDAQFRLWAQRLIYTIAAWYLAQGTWLIAMNS</sequence>
<dbReference type="Pfam" id="PF01925">
    <property type="entry name" value="TauE"/>
    <property type="match status" value="1"/>
</dbReference>
<dbReference type="RefSeq" id="WP_379594857.1">
    <property type="nucleotide sequence ID" value="NZ_JBHRTN010000006.1"/>
</dbReference>
<evidence type="ECO:0000313" key="7">
    <source>
        <dbReference type="Proteomes" id="UP001595593"/>
    </source>
</evidence>
<evidence type="ECO:0000313" key="6">
    <source>
        <dbReference type="EMBL" id="MFC3124439.1"/>
    </source>
</evidence>
<feature type="transmembrane region" description="Helical" evidence="5">
    <location>
        <begin position="126"/>
        <end position="147"/>
    </location>
</feature>
<comment type="similarity">
    <text evidence="5">Belongs to the 4-toluene sulfonate uptake permease (TSUP) (TC 2.A.102) family.</text>
</comment>
<evidence type="ECO:0000256" key="2">
    <source>
        <dbReference type="ARBA" id="ARBA00022692"/>
    </source>
</evidence>
<dbReference type="EMBL" id="JBHRTN010000006">
    <property type="protein sequence ID" value="MFC3124439.1"/>
    <property type="molecule type" value="Genomic_DNA"/>
</dbReference>
<feature type="transmembrane region" description="Helical" evidence="5">
    <location>
        <begin position="29"/>
        <end position="51"/>
    </location>
</feature>
<feature type="transmembrane region" description="Helical" evidence="5">
    <location>
        <begin position="72"/>
        <end position="91"/>
    </location>
</feature>
<evidence type="ECO:0000256" key="5">
    <source>
        <dbReference type="RuleBase" id="RU363041"/>
    </source>
</evidence>
<evidence type="ECO:0000256" key="4">
    <source>
        <dbReference type="ARBA" id="ARBA00023136"/>
    </source>
</evidence>
<name>A0ABV7FVM7_9PROT</name>
<reference evidence="7" key="1">
    <citation type="journal article" date="2019" name="Int. J. Syst. Evol. Microbiol.">
        <title>The Global Catalogue of Microorganisms (GCM) 10K type strain sequencing project: providing services to taxonomists for standard genome sequencing and annotation.</title>
        <authorList>
            <consortium name="The Broad Institute Genomics Platform"/>
            <consortium name="The Broad Institute Genome Sequencing Center for Infectious Disease"/>
            <person name="Wu L."/>
            <person name="Ma J."/>
        </authorList>
    </citation>
    <scope>NUCLEOTIDE SEQUENCE [LARGE SCALE GENOMIC DNA]</scope>
    <source>
        <strain evidence="7">KCTC 52094</strain>
    </source>
</reference>
<evidence type="ECO:0000256" key="1">
    <source>
        <dbReference type="ARBA" id="ARBA00004141"/>
    </source>
</evidence>